<protein>
    <submittedName>
        <fullName evidence="4">FAD/NAD(P)-binding domain-containing protein</fullName>
    </submittedName>
</protein>
<dbReference type="Pfam" id="PF13450">
    <property type="entry name" value="NAD_binding_8"/>
    <property type="match status" value="1"/>
</dbReference>
<evidence type="ECO:0000256" key="2">
    <source>
        <dbReference type="SAM" id="SignalP"/>
    </source>
</evidence>
<sequence length="747" mass="79482">MANFGRAFGLAFATVIALAQTVTSSSSSFDCDCHGEPSYDYIIIGAGPGGLVTADRLSEAGKNVLLLERGGPSTAQTGGTDLTLFDIPGEFPAMFGSSGPTNWFCGDIDTKAGCLVGGGSSVDAGLYWYPTDSDFATASGWPESWTNHTPFTHKLIQRLPSSNTTSPDGVRYLEQVANITSTILIPKGFRNISINSRPNMKDRVFGFSEFNTASERRNFRMVTHTMVTSLARNGSTIVGVHTNNTALGSDGFIPVGPDTRVVLSAGVFGTSRILFASGIGPLDMIQFVLENPKTASLVPPASDFIDLPVGMNVQDNPSIDLVFIHPSIDSYGNWTDVWQSPRPADVAQYLKNQSGVLAMSPPKTSFWQAFSTEDGSTRFLQYAARPGFNSSKGLLSNDFFNTSQAFTITVALSTGAVSRGRIGLTSTALNAGVLVNPWLSDSSDVEILDAAVQQMIASPSLVENLTLRTNLTLLQSLLSSPTSELGSNNWVGSCSIGKVVDENTLVMNTTNLFVVDASIIPSLTMSNPEGAIMSAAEQASSKLIAFATFHDNVVLIPTAPVPGPALQVVPSGSQFTVQEWSITNGQTDPKNMPFFGQILSMGTTSDPDSPFPDGTFTFHCGRSKSGAVADFWNNNFNSSESTFGHGAGELNFAFIGTLQLQLQSIDQSVRATFQSVGFAQGQSGATNNWWFGQEGGQHRSGDKLQIFGVDGFNKPISMVFQRGGNNVNEVALVQVNLSNSSSSVNTL</sequence>
<dbReference type="PANTHER" id="PTHR47190">
    <property type="entry name" value="DEHYDROGENASE, PUTATIVE-RELATED"/>
    <property type="match status" value="1"/>
</dbReference>
<reference evidence="4 5" key="1">
    <citation type="submission" date="2015-04" db="EMBL/GenBank/DDBJ databases">
        <title>Complete genome sequence of Schizopora paradoxa KUC8140, a cosmopolitan wood degrader in East Asia.</title>
        <authorList>
            <consortium name="DOE Joint Genome Institute"/>
            <person name="Min B."/>
            <person name="Park H."/>
            <person name="Jang Y."/>
            <person name="Kim J.-J."/>
            <person name="Kim K.H."/>
            <person name="Pangilinan J."/>
            <person name="Lipzen A."/>
            <person name="Riley R."/>
            <person name="Grigoriev I.V."/>
            <person name="Spatafora J.W."/>
            <person name="Choi I.-G."/>
        </authorList>
    </citation>
    <scope>NUCLEOTIDE SEQUENCE [LARGE SCALE GENOMIC DNA]</scope>
    <source>
        <strain evidence="4 5">KUC8140</strain>
    </source>
</reference>
<dbReference type="InterPro" id="IPR053208">
    <property type="entry name" value="GMC_Oxidoreductase_CD"/>
</dbReference>
<dbReference type="Pfam" id="PF05199">
    <property type="entry name" value="GMC_oxred_C"/>
    <property type="match status" value="1"/>
</dbReference>
<organism evidence="4 5">
    <name type="scientific">Schizopora paradoxa</name>
    <dbReference type="NCBI Taxonomy" id="27342"/>
    <lineage>
        <taxon>Eukaryota</taxon>
        <taxon>Fungi</taxon>
        <taxon>Dikarya</taxon>
        <taxon>Basidiomycota</taxon>
        <taxon>Agaricomycotina</taxon>
        <taxon>Agaricomycetes</taxon>
        <taxon>Hymenochaetales</taxon>
        <taxon>Schizoporaceae</taxon>
        <taxon>Schizopora</taxon>
    </lineage>
</organism>
<dbReference type="AlphaFoldDB" id="A0A0H2RLT9"/>
<evidence type="ECO:0000313" key="4">
    <source>
        <dbReference type="EMBL" id="KLO12879.1"/>
    </source>
</evidence>
<dbReference type="InParanoid" id="A0A0H2RLT9"/>
<dbReference type="SUPFAM" id="SSF51905">
    <property type="entry name" value="FAD/NAD(P)-binding domain"/>
    <property type="match status" value="1"/>
</dbReference>
<feature type="signal peptide" evidence="2">
    <location>
        <begin position="1"/>
        <end position="19"/>
    </location>
</feature>
<proteinExistence type="predicted"/>
<feature type="domain" description="Glucose-methanol-choline oxidoreductase C-terminal" evidence="3">
    <location>
        <begin position="418"/>
        <end position="536"/>
    </location>
</feature>
<dbReference type="Proteomes" id="UP000053477">
    <property type="component" value="Unassembled WGS sequence"/>
</dbReference>
<dbReference type="PANTHER" id="PTHR47190:SF2">
    <property type="entry name" value="CELLOBIOSE DEHYDROGENASE (AFU_ORTHOLOGUE AFUA_2G17620)"/>
    <property type="match status" value="1"/>
</dbReference>
<feature type="chain" id="PRO_5005201934" evidence="2">
    <location>
        <begin position="20"/>
        <end position="747"/>
    </location>
</feature>
<dbReference type="InterPro" id="IPR007867">
    <property type="entry name" value="GMC_OxRtase_C"/>
</dbReference>
<evidence type="ECO:0000259" key="3">
    <source>
        <dbReference type="Pfam" id="PF05199"/>
    </source>
</evidence>
<accession>A0A0H2RLT9</accession>
<dbReference type="SUPFAM" id="SSF54373">
    <property type="entry name" value="FAD-linked reductases, C-terminal domain"/>
    <property type="match status" value="1"/>
</dbReference>
<name>A0A0H2RLT9_9AGAM</name>
<evidence type="ECO:0000256" key="1">
    <source>
        <dbReference type="ARBA" id="ARBA00001974"/>
    </source>
</evidence>
<keyword evidence="5" id="KW-1185">Reference proteome</keyword>
<gene>
    <name evidence="4" type="ORF">SCHPADRAFT_940847</name>
</gene>
<dbReference type="STRING" id="27342.A0A0H2RLT9"/>
<dbReference type="Gene3D" id="3.30.410.10">
    <property type="entry name" value="Cholesterol Oxidase, domain 2"/>
    <property type="match status" value="1"/>
</dbReference>
<dbReference type="OrthoDB" id="413885at2759"/>
<dbReference type="EMBL" id="KQ085969">
    <property type="protein sequence ID" value="KLO12879.1"/>
    <property type="molecule type" value="Genomic_DNA"/>
</dbReference>
<dbReference type="GO" id="GO:0016614">
    <property type="term" value="F:oxidoreductase activity, acting on CH-OH group of donors"/>
    <property type="evidence" value="ECO:0007669"/>
    <property type="project" value="InterPro"/>
</dbReference>
<keyword evidence="2" id="KW-0732">Signal</keyword>
<dbReference type="Gene3D" id="3.50.50.60">
    <property type="entry name" value="FAD/NAD(P)-binding domain"/>
    <property type="match status" value="1"/>
</dbReference>
<comment type="cofactor">
    <cofactor evidence="1">
        <name>FAD</name>
        <dbReference type="ChEBI" id="CHEBI:57692"/>
    </cofactor>
</comment>
<dbReference type="InterPro" id="IPR036188">
    <property type="entry name" value="FAD/NAD-bd_sf"/>
</dbReference>
<evidence type="ECO:0000313" key="5">
    <source>
        <dbReference type="Proteomes" id="UP000053477"/>
    </source>
</evidence>